<dbReference type="EMBL" id="MDYQ01000101">
    <property type="protein sequence ID" value="PRP82498.1"/>
    <property type="molecule type" value="Genomic_DNA"/>
</dbReference>
<organism evidence="8 9">
    <name type="scientific">Planoprotostelium fungivorum</name>
    <dbReference type="NCBI Taxonomy" id="1890364"/>
    <lineage>
        <taxon>Eukaryota</taxon>
        <taxon>Amoebozoa</taxon>
        <taxon>Evosea</taxon>
        <taxon>Variosea</taxon>
        <taxon>Cavosteliida</taxon>
        <taxon>Cavosteliaceae</taxon>
        <taxon>Planoprotostelium</taxon>
    </lineage>
</organism>
<name>A0A2P6NEX3_9EUKA</name>
<dbReference type="Gene3D" id="1.10.3450.20">
    <property type="match status" value="1"/>
</dbReference>
<dbReference type="GO" id="GO:0017056">
    <property type="term" value="F:structural constituent of nuclear pore"/>
    <property type="evidence" value="ECO:0007669"/>
    <property type="project" value="UniProtKB-UniRule"/>
</dbReference>
<dbReference type="GO" id="GO:0031965">
    <property type="term" value="C:nuclear membrane"/>
    <property type="evidence" value="ECO:0007669"/>
    <property type="project" value="UniProtKB-SubCell"/>
</dbReference>
<evidence type="ECO:0000256" key="7">
    <source>
        <dbReference type="RuleBase" id="RU365072"/>
    </source>
</evidence>
<evidence type="ECO:0000256" key="6">
    <source>
        <dbReference type="ARBA" id="ARBA00023242"/>
    </source>
</evidence>
<accession>A0A2P6NEX3</accession>
<comment type="subcellular location">
    <subcellularLocation>
        <location evidence="7">Nucleus</location>
        <location evidence="7">Nuclear pore complex</location>
    </subcellularLocation>
    <subcellularLocation>
        <location evidence="7">Nucleus membrane</location>
    </subcellularLocation>
</comment>
<sequence>MPFKTDLLEAQLEIESAKIIAELPDGSSVCEAAEQFQALAFERTQQYKHERDTYYLLGQLEKDRMKRAADARGDGDKSNNERDNITAAGVIEREKDTNSSFRQIQFILNWSEEIADVNKRFYTPYTSYQKTSRLIAKSKKISIDPDRVFRSGKLDADDESEEQKFLESLWTLYRAGSYDEMIELCIDCGQHWRAVTLSGDNLFEDENFSSHTTGDRMDTSEDGSAQTDITVFDQEGNDYRNQWRRTCQAMAQDKTLNHHERAIYIMLSGVPGNEIFTLSPEVIRSYEDHLWVHYKMLFNYLKDQALSKSFLGSQEDVSPPESRGTLFTDERQIFEHLRSHRSDGVASIYRIVQESIILGDIDDMFQSIRSHLPNCSPIEITDRELFDMETGMLRFYANLVLFYKPDGFSTVDDMGDPLEEILLFYWMHLYRSISVYNNQNLETITAYTAKLSPESQKQYHAKLFRNIKAEEDRKKAIQIAEMFNLNIQEITKATVDDIYQSWNQDHMDSEDASQMENISSVAWYYHSGQMVAAVEHCCELASRFIDEKNSEAARELFDTYDMTSVDDNESCMIGYHSISKYLKCIQLYQTALGRRMELEMARDEISRTLFHPHYLAGEAQMEIFNKLRRNTIPQLYFYLHHLYSMLGQYQRCLNLLEGLDTHHSPYFTTFELQLMLDKTREVAINIWATSDPHSFSPFLE</sequence>
<reference evidence="8 9" key="1">
    <citation type="journal article" date="2018" name="Genome Biol. Evol.">
        <title>Multiple Roots of Fruiting Body Formation in Amoebozoa.</title>
        <authorList>
            <person name="Hillmann F."/>
            <person name="Forbes G."/>
            <person name="Novohradska S."/>
            <person name="Ferling I."/>
            <person name="Riege K."/>
            <person name="Groth M."/>
            <person name="Westermann M."/>
            <person name="Marz M."/>
            <person name="Spaller T."/>
            <person name="Winckler T."/>
            <person name="Schaap P."/>
            <person name="Glockner G."/>
        </authorList>
    </citation>
    <scope>NUCLEOTIDE SEQUENCE [LARGE SCALE GENOMIC DNA]</scope>
    <source>
        <strain evidence="8 9">Jena</strain>
    </source>
</reference>
<dbReference type="GO" id="GO:0006606">
    <property type="term" value="P:protein import into nucleus"/>
    <property type="evidence" value="ECO:0007669"/>
    <property type="project" value="TreeGrafter"/>
</dbReference>
<evidence type="ECO:0000256" key="1">
    <source>
        <dbReference type="ARBA" id="ARBA00022448"/>
    </source>
</evidence>
<keyword evidence="7" id="KW-0472">Membrane</keyword>
<dbReference type="GO" id="GO:0031080">
    <property type="term" value="C:nuclear pore outer ring"/>
    <property type="evidence" value="ECO:0007669"/>
    <property type="project" value="TreeGrafter"/>
</dbReference>
<keyword evidence="3" id="KW-0653">Protein transport</keyword>
<dbReference type="GO" id="GO:0000973">
    <property type="term" value="P:post-transcriptional tethering of RNA polymerase II gene DNA at nuclear periphery"/>
    <property type="evidence" value="ECO:0007669"/>
    <property type="project" value="TreeGrafter"/>
</dbReference>
<comment type="function">
    <text evidence="7">Functions as a component of the nuclear pore complex (NPC).</text>
</comment>
<dbReference type="STRING" id="1890364.A0A2P6NEX3"/>
<comment type="similarity">
    <text evidence="7">Belongs to the nucleoporin Nup84/Nup107 family.</text>
</comment>
<evidence type="ECO:0000256" key="3">
    <source>
        <dbReference type="ARBA" id="ARBA00022927"/>
    </source>
</evidence>
<protein>
    <recommendedName>
        <fullName evidence="7">Nuclear pore complex protein</fullName>
    </recommendedName>
</protein>
<dbReference type="Proteomes" id="UP000241769">
    <property type="component" value="Unassembled WGS sequence"/>
</dbReference>
<evidence type="ECO:0000313" key="8">
    <source>
        <dbReference type="EMBL" id="PRP82498.1"/>
    </source>
</evidence>
<keyword evidence="1 7" id="KW-0813">Transport</keyword>
<dbReference type="OrthoDB" id="3098at2759"/>
<keyword evidence="9" id="KW-1185">Reference proteome</keyword>
<dbReference type="GO" id="GO:0006406">
    <property type="term" value="P:mRNA export from nucleus"/>
    <property type="evidence" value="ECO:0007669"/>
    <property type="project" value="TreeGrafter"/>
</dbReference>
<evidence type="ECO:0000256" key="5">
    <source>
        <dbReference type="ARBA" id="ARBA00023132"/>
    </source>
</evidence>
<keyword evidence="4 7" id="KW-0811">Translocation</keyword>
<evidence type="ECO:0000313" key="9">
    <source>
        <dbReference type="Proteomes" id="UP000241769"/>
    </source>
</evidence>
<keyword evidence="6 7" id="KW-0539">Nucleus</keyword>
<keyword evidence="5 7" id="KW-0906">Nuclear pore complex</keyword>
<comment type="caution">
    <text evidence="8">The sequence shown here is derived from an EMBL/GenBank/DDBJ whole genome shotgun (WGS) entry which is preliminary data.</text>
</comment>
<dbReference type="AlphaFoldDB" id="A0A2P6NEX3"/>
<dbReference type="InterPro" id="IPR007252">
    <property type="entry name" value="Nup84/Nup107"/>
</dbReference>
<evidence type="ECO:0000256" key="4">
    <source>
        <dbReference type="ARBA" id="ARBA00023010"/>
    </source>
</evidence>
<keyword evidence="2" id="KW-0509">mRNA transport</keyword>
<gene>
    <name evidence="8" type="ORF">PROFUN_10068</name>
</gene>
<dbReference type="PANTHER" id="PTHR13003:SF2">
    <property type="entry name" value="NUCLEAR PORE COMPLEX PROTEIN NUP107"/>
    <property type="match status" value="1"/>
</dbReference>
<dbReference type="Pfam" id="PF04121">
    <property type="entry name" value="Nup84_Nup100"/>
    <property type="match status" value="1"/>
</dbReference>
<dbReference type="InParanoid" id="A0A2P6NEX3"/>
<dbReference type="PANTHER" id="PTHR13003">
    <property type="entry name" value="NUP107-RELATED"/>
    <property type="match status" value="1"/>
</dbReference>
<proteinExistence type="inferred from homology"/>
<evidence type="ECO:0000256" key="2">
    <source>
        <dbReference type="ARBA" id="ARBA00022816"/>
    </source>
</evidence>
<comment type="subunit">
    <text evidence="7">Part of the nuclear pore complex (NPC).</text>
</comment>